<dbReference type="AlphaFoldDB" id="A0AAD5VA38"/>
<comment type="caution">
    <text evidence="1">The sequence shown here is derived from an EMBL/GenBank/DDBJ whole genome shotgun (WGS) entry which is preliminary data.</text>
</comment>
<dbReference type="EMBL" id="JANAWD010000036">
    <property type="protein sequence ID" value="KAJ3489914.1"/>
    <property type="molecule type" value="Genomic_DNA"/>
</dbReference>
<proteinExistence type="predicted"/>
<evidence type="ECO:0000313" key="1">
    <source>
        <dbReference type="EMBL" id="KAJ3489914.1"/>
    </source>
</evidence>
<name>A0AAD5VA38_9APHY</name>
<keyword evidence="2" id="KW-1185">Reference proteome</keyword>
<gene>
    <name evidence="1" type="ORF">NLI96_g1805</name>
</gene>
<reference evidence="1" key="1">
    <citation type="submission" date="2022-07" db="EMBL/GenBank/DDBJ databases">
        <title>Genome Sequence of Physisporinus lineatus.</title>
        <authorList>
            <person name="Buettner E."/>
        </authorList>
    </citation>
    <scope>NUCLEOTIDE SEQUENCE</scope>
    <source>
        <strain evidence="1">VT162</strain>
    </source>
</reference>
<dbReference type="Proteomes" id="UP001212997">
    <property type="component" value="Unassembled WGS sequence"/>
</dbReference>
<accession>A0AAD5VA38</accession>
<organism evidence="1 2">
    <name type="scientific">Meripilus lineatus</name>
    <dbReference type="NCBI Taxonomy" id="2056292"/>
    <lineage>
        <taxon>Eukaryota</taxon>
        <taxon>Fungi</taxon>
        <taxon>Dikarya</taxon>
        <taxon>Basidiomycota</taxon>
        <taxon>Agaricomycotina</taxon>
        <taxon>Agaricomycetes</taxon>
        <taxon>Polyporales</taxon>
        <taxon>Meripilaceae</taxon>
        <taxon>Meripilus</taxon>
    </lineage>
</organism>
<evidence type="ECO:0000313" key="2">
    <source>
        <dbReference type="Proteomes" id="UP001212997"/>
    </source>
</evidence>
<protein>
    <submittedName>
        <fullName evidence="1">Uncharacterized protein</fullName>
    </submittedName>
</protein>
<sequence length="464" mass="51858">MLMQLPPELKTLTLEELEVQDILPCRLYKIELLLAGMVDGPSSSLGKGEKLELLRRHQHAHHTLSADVLSKTRDVPEQREYVYSTNGLLIEYVEPSLVAISSPPSIMRGIPGMSWEFRADFELENVIVDIAQDLLVAVSRNDGHPFMDFRSLSTGGWHPLAQTGRVRVADDGLGIPLDLQFELAICGPLFGLVALDPIDPDISITRIFNWQTGFDVSTEKLVKSLMFMDDRFAILVTLPEMGWELIALTIIDCQEGSQMPNINLCLPQFSSEVYISTMQLEGDPDPTQRLRLPAHANPPFLTSHADPVLGIQLLAYGAEEGDDAADGRELEVHFIIPVWVIRSQLAKHQDSNSRTDITIGWNQWGPLDVEYLNTLMCCRRMAQDTESEAAMGSFTFWTLIGLRLVEDESVASSTFTQPCGTLLPYLEYTTQLNVCDANFFIAGEDSFVLTPYRSHPGEKYELSV</sequence>